<dbReference type="InterPro" id="IPR056911">
    <property type="entry name" value="Phage_Znf_bind_put"/>
</dbReference>
<dbReference type="Pfam" id="PF24623">
    <property type="entry name" value="Phage_zn_bind_8"/>
    <property type="match status" value="1"/>
</dbReference>
<evidence type="ECO:0000256" key="1">
    <source>
        <dbReference type="SAM" id="MobiDB-lite"/>
    </source>
</evidence>
<feature type="domain" description="DNA-binding phage zinc finger" evidence="2">
    <location>
        <begin position="140"/>
        <end position="178"/>
    </location>
</feature>
<proteinExistence type="predicted"/>
<dbReference type="AlphaFoldDB" id="A0A6S6PAG2"/>
<evidence type="ECO:0000313" key="4">
    <source>
        <dbReference type="Proteomes" id="UP000515734"/>
    </source>
</evidence>
<dbReference type="Proteomes" id="UP000515734">
    <property type="component" value="Chromosome"/>
</dbReference>
<protein>
    <recommendedName>
        <fullName evidence="2">DNA-binding phage zinc finger domain-containing protein</fullName>
    </recommendedName>
</protein>
<evidence type="ECO:0000259" key="2">
    <source>
        <dbReference type="Pfam" id="PF24623"/>
    </source>
</evidence>
<name>A0A6S6PAG2_9MYCO</name>
<evidence type="ECO:0000313" key="3">
    <source>
        <dbReference type="EMBL" id="BCI55704.1"/>
    </source>
</evidence>
<feature type="region of interest" description="Disordered" evidence="1">
    <location>
        <begin position="153"/>
        <end position="181"/>
    </location>
</feature>
<accession>A0A6S6PAG2</accession>
<reference evidence="3 4" key="1">
    <citation type="submission" date="2020-07" db="EMBL/GenBank/DDBJ databases">
        <title>Complete genome sequence of Mycolicibacterium litorale like strain isolated from cardiac implantable electronic device infection.</title>
        <authorList>
            <person name="Fukano H."/>
            <person name="Miyama H."/>
            <person name="Hoshino Y."/>
        </authorList>
    </citation>
    <scope>NUCLEOTIDE SEQUENCE [LARGE SCALE GENOMIC DNA]</scope>
    <source>
        <strain evidence="3 4">NIIDNTM18</strain>
    </source>
</reference>
<sequence>MTQHPEPALPPNTVCEDGWQDDEGQPYRIFSGRDRRVPGVDGVIGTSAIQYSDGTIETSEDDGPHIWLGIAANEAITATQARQLAAQLIDTADEVDRWVSGEPDSRLNAARGSLWLALEKLSQLERDKARLALNCMACRVEAEDVRCPICRAEPGQPCADTDGEPRIAPHASRASVARGDE</sequence>
<gene>
    <name evidence="3" type="ORF">NIIDNTM18_49820</name>
</gene>
<feature type="region of interest" description="Disordered" evidence="1">
    <location>
        <begin position="1"/>
        <end position="21"/>
    </location>
</feature>
<dbReference type="EMBL" id="AP023287">
    <property type="protein sequence ID" value="BCI55704.1"/>
    <property type="molecule type" value="Genomic_DNA"/>
</dbReference>
<organism evidence="3 4">
    <name type="scientific">Mycolicibacterium litorale</name>
    <dbReference type="NCBI Taxonomy" id="758802"/>
    <lineage>
        <taxon>Bacteria</taxon>
        <taxon>Bacillati</taxon>
        <taxon>Actinomycetota</taxon>
        <taxon>Actinomycetes</taxon>
        <taxon>Mycobacteriales</taxon>
        <taxon>Mycobacteriaceae</taxon>
        <taxon>Mycolicibacterium</taxon>
    </lineage>
</organism>